<dbReference type="InterPro" id="IPR013785">
    <property type="entry name" value="Aldolase_TIM"/>
</dbReference>
<evidence type="ECO:0000256" key="2">
    <source>
        <dbReference type="ARBA" id="ARBA00022723"/>
    </source>
</evidence>
<keyword evidence="3" id="KW-0408">Iron</keyword>
<dbReference type="PANTHER" id="PTHR11228:SF7">
    <property type="entry name" value="PQQA PEPTIDE CYCLASE"/>
    <property type="match status" value="1"/>
</dbReference>
<dbReference type="GO" id="GO:0046872">
    <property type="term" value="F:metal ion binding"/>
    <property type="evidence" value="ECO:0007669"/>
    <property type="project" value="UniProtKB-KW"/>
</dbReference>
<dbReference type="SFLD" id="SFLDS00029">
    <property type="entry name" value="Radical_SAM"/>
    <property type="match status" value="1"/>
</dbReference>
<dbReference type="PANTHER" id="PTHR11228">
    <property type="entry name" value="RADICAL SAM DOMAIN PROTEIN"/>
    <property type="match status" value="1"/>
</dbReference>
<dbReference type="SUPFAM" id="SSF102114">
    <property type="entry name" value="Radical SAM enzymes"/>
    <property type="match status" value="1"/>
</dbReference>
<dbReference type="EMBL" id="LR796274">
    <property type="protein sequence ID" value="CAB4133727.1"/>
    <property type="molecule type" value="Genomic_DNA"/>
</dbReference>
<keyword evidence="4" id="KW-0411">Iron-sulfur</keyword>
<evidence type="ECO:0000313" key="6">
    <source>
        <dbReference type="EMBL" id="CAB4133727.1"/>
    </source>
</evidence>
<feature type="domain" description="Radical SAM core" evidence="5">
    <location>
        <begin position="27"/>
        <end position="183"/>
    </location>
</feature>
<gene>
    <name evidence="6" type="ORF">UFOVP257_449</name>
</gene>
<evidence type="ECO:0000256" key="1">
    <source>
        <dbReference type="ARBA" id="ARBA00022691"/>
    </source>
</evidence>
<dbReference type="InterPro" id="IPR007197">
    <property type="entry name" value="rSAM"/>
</dbReference>
<proteinExistence type="predicted"/>
<reference evidence="6" key="1">
    <citation type="submission" date="2020-04" db="EMBL/GenBank/DDBJ databases">
        <authorList>
            <person name="Chiriac C."/>
            <person name="Salcher M."/>
            <person name="Ghai R."/>
            <person name="Kavagutti S V."/>
        </authorList>
    </citation>
    <scope>NUCLEOTIDE SEQUENCE</scope>
</reference>
<evidence type="ECO:0000256" key="3">
    <source>
        <dbReference type="ARBA" id="ARBA00023004"/>
    </source>
</evidence>
<evidence type="ECO:0000256" key="4">
    <source>
        <dbReference type="ARBA" id="ARBA00023014"/>
    </source>
</evidence>
<dbReference type="SFLD" id="SFLDG01067">
    <property type="entry name" value="SPASM/twitch_domain_containing"/>
    <property type="match status" value="1"/>
</dbReference>
<organism evidence="6">
    <name type="scientific">uncultured Caudovirales phage</name>
    <dbReference type="NCBI Taxonomy" id="2100421"/>
    <lineage>
        <taxon>Viruses</taxon>
        <taxon>Duplodnaviria</taxon>
        <taxon>Heunggongvirae</taxon>
        <taxon>Uroviricota</taxon>
        <taxon>Caudoviricetes</taxon>
        <taxon>Peduoviridae</taxon>
        <taxon>Maltschvirus</taxon>
        <taxon>Maltschvirus maltsch</taxon>
    </lineage>
</organism>
<protein>
    <submittedName>
        <fullName evidence="6">COG0535 Predicted Fe-S oxidoreductases</fullName>
    </submittedName>
</protein>
<dbReference type="GO" id="GO:0003824">
    <property type="term" value="F:catalytic activity"/>
    <property type="evidence" value="ECO:0007669"/>
    <property type="project" value="InterPro"/>
</dbReference>
<dbReference type="CDD" id="cd01335">
    <property type="entry name" value="Radical_SAM"/>
    <property type="match status" value="1"/>
</dbReference>
<name>A0A6J5LKW4_9CAUD</name>
<dbReference type="GO" id="GO:0051536">
    <property type="term" value="F:iron-sulfur cluster binding"/>
    <property type="evidence" value="ECO:0007669"/>
    <property type="project" value="UniProtKB-KW"/>
</dbReference>
<keyword evidence="1" id="KW-0949">S-adenosyl-L-methionine</keyword>
<dbReference type="Pfam" id="PF04055">
    <property type="entry name" value="Radical_SAM"/>
    <property type="match status" value="1"/>
</dbReference>
<dbReference type="Gene3D" id="3.20.20.70">
    <property type="entry name" value="Aldolase class I"/>
    <property type="match status" value="1"/>
</dbReference>
<accession>A0A6J5LKW4</accession>
<dbReference type="InterPro" id="IPR050377">
    <property type="entry name" value="Radical_SAM_PqqE_MftC-like"/>
</dbReference>
<evidence type="ECO:0000259" key="5">
    <source>
        <dbReference type="Pfam" id="PF04055"/>
    </source>
</evidence>
<dbReference type="InterPro" id="IPR058240">
    <property type="entry name" value="rSAM_sf"/>
</dbReference>
<sequence>MEIVSPINGKRKLNLFNFDLIDEYQLEITTYCNAACPQCPRNIQGSGINPYMPLVHLNRSVINDTFSESHCKNIRQIFFCGSYGDPIMHPEFLDILRDFRRKNPTIWLYIHTNGGVHSEEYWSEIAKIMNGYGQIDFGFDGLEDTLHLYRRNVKYSVAMSNARAFIDAGGRAQWNFIVFKHNEHQVELARQLSKDYGFFNFLPRKTGRFYDHSDESEFNKWPVMDKTGAVEYYLEPPVNLEFRNPSTQKIEVLKNLHGSFSEYLKNTPIKCDALVGKKVAINAEGLVLPCNFFNHNLYDARFHTNALPFRHYLHSFDGKNQIQEFVDDFKHELSIINNSLDQVFKSKFWTQLINSWSQKNRIMECAMTCGEKFTKVWDQGGSIR</sequence>
<keyword evidence="2" id="KW-0479">Metal-binding</keyword>